<evidence type="ECO:0000313" key="5">
    <source>
        <dbReference type="Proteomes" id="UP000076088"/>
    </source>
</evidence>
<dbReference type="PRINTS" id="PR00111">
    <property type="entry name" value="ABHYDROLASE"/>
</dbReference>
<dbReference type="InterPro" id="IPR002410">
    <property type="entry name" value="Peptidase_S33"/>
</dbReference>
<accession>A0AAC9FH41</accession>
<dbReference type="KEGG" id="smaz:LH19_23685"/>
<dbReference type="AlphaFoldDB" id="A0AAC9FH41"/>
<dbReference type="PANTHER" id="PTHR43798:SF33">
    <property type="entry name" value="HYDROLASE, PUTATIVE (AFU_ORTHOLOGUE AFUA_2G14860)-RELATED"/>
    <property type="match status" value="1"/>
</dbReference>
<dbReference type="InterPro" id="IPR029058">
    <property type="entry name" value="AB_hydrolase_fold"/>
</dbReference>
<evidence type="ECO:0000313" key="4">
    <source>
        <dbReference type="EMBL" id="AMU92130.1"/>
    </source>
</evidence>
<dbReference type="Gene3D" id="3.40.50.1820">
    <property type="entry name" value="alpha/beta hydrolase"/>
    <property type="match status" value="1"/>
</dbReference>
<organism evidence="4 5">
    <name type="scientific">Sphingopyxis macrogoltabida</name>
    <name type="common">Sphingomonas macrogoltabidus</name>
    <dbReference type="NCBI Taxonomy" id="33050"/>
    <lineage>
        <taxon>Bacteria</taxon>
        <taxon>Pseudomonadati</taxon>
        <taxon>Pseudomonadota</taxon>
        <taxon>Alphaproteobacteria</taxon>
        <taxon>Sphingomonadales</taxon>
        <taxon>Sphingomonadaceae</taxon>
        <taxon>Sphingopyxis</taxon>
    </lineage>
</organism>
<gene>
    <name evidence="4" type="ORF">ATM17_24245</name>
</gene>
<sequence>MIVNVEGARLFFDVAGPGLHAAAGRMEARPTLIVLHGGPGFDHSPMRPYFDRYADTHQVVYLDHRGNGRSSGAPDSWTLRQWGRDVKSFCEALGIEKPVIFGVSFGGMVAMSYAIQFPDHPAKLILSSTAAKLDLRATYAIMEERGGAHAREVAERVFATADDAAMEEYRSVCIPLYNTTADPDAAAARDRAIIRHEVARHFFLGEMRTMDQLPALARIACPTLILAGRHDPITPVPCSEDMAAAIPAGLAQLLVFDNAGHGVHRDDPDGADKAMRAFLAA</sequence>
<evidence type="ECO:0000259" key="3">
    <source>
        <dbReference type="Pfam" id="PF00561"/>
    </source>
</evidence>
<reference evidence="4 5" key="2">
    <citation type="journal article" date="2016" name="Genome Announc.">
        <title>Complete Genome Sequence of Sphingopyxis macrogoltabida Strain 203N (NBRC 111659), a Polyethylene Glycol Degrader.</title>
        <authorList>
            <person name="Ohtsubo Y."/>
            <person name="Nonoyama S."/>
            <person name="Nagata Y."/>
            <person name="Numata M."/>
            <person name="Tsuchikane K."/>
            <person name="Hosoyama A."/>
            <person name="Yamazoe A."/>
            <person name="Tsuda M."/>
            <person name="Fujita N."/>
            <person name="Kawai F."/>
        </authorList>
    </citation>
    <scope>NUCLEOTIDE SEQUENCE [LARGE SCALE GENOMIC DNA]</scope>
    <source>
        <strain evidence="4 5">203N</strain>
    </source>
</reference>
<comment type="similarity">
    <text evidence="1">Belongs to the peptidase S33 family.</text>
</comment>
<name>A0AAC9FH41_SPHMC</name>
<keyword evidence="2" id="KW-0378">Hydrolase</keyword>
<keyword evidence="5" id="KW-1185">Reference proteome</keyword>
<dbReference type="EMBL" id="CP013344">
    <property type="protein sequence ID" value="AMU92130.1"/>
    <property type="molecule type" value="Genomic_DNA"/>
</dbReference>
<dbReference type="InterPro" id="IPR050266">
    <property type="entry name" value="AB_hydrolase_sf"/>
</dbReference>
<dbReference type="Pfam" id="PF00561">
    <property type="entry name" value="Abhydrolase_1"/>
    <property type="match status" value="1"/>
</dbReference>
<dbReference type="PRINTS" id="PR00793">
    <property type="entry name" value="PROAMNOPTASE"/>
</dbReference>
<dbReference type="Proteomes" id="UP000076088">
    <property type="component" value="Chromosome"/>
</dbReference>
<dbReference type="SUPFAM" id="SSF53474">
    <property type="entry name" value="alpha/beta-Hydrolases"/>
    <property type="match status" value="1"/>
</dbReference>
<dbReference type="InterPro" id="IPR000073">
    <property type="entry name" value="AB_hydrolase_1"/>
</dbReference>
<protein>
    <recommendedName>
        <fullName evidence="3">AB hydrolase-1 domain-containing protein</fullName>
    </recommendedName>
</protein>
<reference evidence="5" key="1">
    <citation type="submission" date="2015-11" db="EMBL/GenBank/DDBJ databases">
        <title>Complete genome sequence of a polyethylene-glycol degrader Sphingopyxis macrogoltabida 203N (NBRC 111659).</title>
        <authorList>
            <person name="Yoshiyuki O."/>
            <person name="Shouta N."/>
            <person name="Nagata Y."/>
            <person name="Numata M."/>
            <person name="Tsuchikane K."/>
            <person name="Hosoyama A."/>
            <person name="Yamazoe A."/>
            <person name="Tsuda M."/>
            <person name="Fujita N."/>
            <person name="Kawai F."/>
        </authorList>
    </citation>
    <scope>NUCLEOTIDE SEQUENCE [LARGE SCALE GENOMIC DNA]</scope>
    <source>
        <strain evidence="5">203N</strain>
    </source>
</reference>
<evidence type="ECO:0000256" key="1">
    <source>
        <dbReference type="ARBA" id="ARBA00010088"/>
    </source>
</evidence>
<proteinExistence type="inferred from homology"/>
<feature type="domain" description="AB hydrolase-1" evidence="3">
    <location>
        <begin position="30"/>
        <end position="266"/>
    </location>
</feature>
<dbReference type="GO" id="GO:0008233">
    <property type="term" value="F:peptidase activity"/>
    <property type="evidence" value="ECO:0007669"/>
    <property type="project" value="InterPro"/>
</dbReference>
<dbReference type="PANTHER" id="PTHR43798">
    <property type="entry name" value="MONOACYLGLYCEROL LIPASE"/>
    <property type="match status" value="1"/>
</dbReference>
<dbReference type="GO" id="GO:0016020">
    <property type="term" value="C:membrane"/>
    <property type="evidence" value="ECO:0007669"/>
    <property type="project" value="TreeGrafter"/>
</dbReference>
<dbReference type="GO" id="GO:0006508">
    <property type="term" value="P:proteolysis"/>
    <property type="evidence" value="ECO:0007669"/>
    <property type="project" value="InterPro"/>
</dbReference>
<evidence type="ECO:0000256" key="2">
    <source>
        <dbReference type="ARBA" id="ARBA00022801"/>
    </source>
</evidence>